<keyword evidence="2" id="KW-1185">Reference proteome</keyword>
<dbReference type="RefSeq" id="WP_338250596.1">
    <property type="nucleotide sequence ID" value="NZ_AP028907.1"/>
</dbReference>
<organism evidence="1 2">
    <name type="scientific">Pyrodictium abyssi</name>
    <dbReference type="NCBI Taxonomy" id="54256"/>
    <lineage>
        <taxon>Archaea</taxon>
        <taxon>Thermoproteota</taxon>
        <taxon>Thermoprotei</taxon>
        <taxon>Desulfurococcales</taxon>
        <taxon>Pyrodictiaceae</taxon>
        <taxon>Pyrodictium</taxon>
    </lineage>
</organism>
<proteinExistence type="predicted"/>
<reference evidence="1 2" key="1">
    <citation type="submission" date="2023-09" db="EMBL/GenBank/DDBJ databases">
        <title>Pyrofollis japonicus gen. nov. sp. nov., a novel member of the family Pyrodictiaceae isolated from the Iheya North hydrothermal field.</title>
        <authorList>
            <person name="Miyazaki U."/>
            <person name="Sanari M."/>
            <person name="Tame A."/>
            <person name="Kitajima M."/>
            <person name="Okamoto A."/>
            <person name="Sawayama S."/>
            <person name="Miyazaki J."/>
            <person name="Takai K."/>
            <person name="Nakagawa S."/>
        </authorList>
    </citation>
    <scope>NUCLEOTIDE SEQUENCE [LARGE SCALE GENOMIC DNA]</scope>
    <source>
        <strain evidence="1 2">AV2</strain>
    </source>
</reference>
<gene>
    <name evidence="1" type="ORF">PABY_24320</name>
</gene>
<dbReference type="InterPro" id="IPR045397">
    <property type="entry name" value="TumE-like"/>
</dbReference>
<dbReference type="EMBL" id="AP028907">
    <property type="protein sequence ID" value="BES82865.1"/>
    <property type="molecule type" value="Genomic_DNA"/>
</dbReference>
<protein>
    <submittedName>
        <fullName evidence="1">DUF6516 family protein</fullName>
    </submittedName>
</protein>
<name>A0ABM8J0K3_9CREN</name>
<evidence type="ECO:0000313" key="1">
    <source>
        <dbReference type="EMBL" id="BES82865.1"/>
    </source>
</evidence>
<dbReference type="GeneID" id="89290436"/>
<dbReference type="Proteomes" id="UP001341135">
    <property type="component" value="Chromosome"/>
</dbReference>
<sequence>MRRRYGSFRDYASWFHDVISSFGEAIVDYSISIEEVTPSEGLIRGVIVFLDGSRLRFLEYVSITGGNAARLKYRYHYEDPDGRLVFRYDNAPHHPEVETFPHHKHLGDGRVVASIAPSIRSVLEEILDLIPV</sequence>
<dbReference type="Pfam" id="PF20126">
    <property type="entry name" value="TumE"/>
    <property type="match status" value="1"/>
</dbReference>
<accession>A0ABM8J0K3</accession>
<evidence type="ECO:0000313" key="2">
    <source>
        <dbReference type="Proteomes" id="UP001341135"/>
    </source>
</evidence>